<dbReference type="AlphaFoldDB" id="T0LBE9"/>
<dbReference type="VEuPathDB" id="MicrosporidiaDB:NAPIS_ORF00739"/>
<accession>T0LBE9</accession>
<proteinExistence type="predicted"/>
<gene>
    <name evidence="2" type="ORF">NAPIS_ORF00739</name>
</gene>
<evidence type="ECO:0000313" key="2">
    <source>
        <dbReference type="EMBL" id="EQB61683.1"/>
    </source>
</evidence>
<name>T0LBE9_9MICR</name>
<dbReference type="GO" id="GO:0005840">
    <property type="term" value="C:ribosome"/>
    <property type="evidence" value="ECO:0007669"/>
    <property type="project" value="UniProtKB-KW"/>
</dbReference>
<sequence>MLNATSNENLKKLYALSALFIYSNQQDVTIEKILAILKELGIEGQKKFASFFEANPIKMKSMLTSVSKSSSVQVNAAVTNDNKVEEKQKEEEPEEVEDVAVDFDDLF</sequence>
<feature type="compositionally biased region" description="Acidic residues" evidence="1">
    <location>
        <begin position="91"/>
        <end position="107"/>
    </location>
</feature>
<dbReference type="OrthoDB" id="2193863at2759"/>
<keyword evidence="2" id="KW-0687">Ribonucleoprotein</keyword>
<keyword evidence="2" id="KW-0689">Ribosomal protein</keyword>
<organism evidence="2 3">
    <name type="scientific">Vairimorpha apis BRL 01</name>
    <dbReference type="NCBI Taxonomy" id="1037528"/>
    <lineage>
        <taxon>Eukaryota</taxon>
        <taxon>Fungi</taxon>
        <taxon>Fungi incertae sedis</taxon>
        <taxon>Microsporidia</taxon>
        <taxon>Nosematidae</taxon>
        <taxon>Vairimorpha</taxon>
    </lineage>
</organism>
<dbReference type="Proteomes" id="UP000053780">
    <property type="component" value="Unassembled WGS sequence"/>
</dbReference>
<reference evidence="2 3" key="1">
    <citation type="journal article" date="2013" name="BMC Genomics">
        <title>Genome sequencing and comparative genomics of honey bee microsporidia, Nosema apis reveal novel insights into host-parasite interactions.</title>
        <authorList>
            <person name="Chen Yp."/>
            <person name="Pettis J.S."/>
            <person name="Zhao Y."/>
            <person name="Liu X."/>
            <person name="Tallon L.J."/>
            <person name="Sadzewicz L.D."/>
            <person name="Li R."/>
            <person name="Zheng H."/>
            <person name="Huang S."/>
            <person name="Zhang X."/>
            <person name="Hamilton M.C."/>
            <person name="Pernal S.F."/>
            <person name="Melathopoulos A.P."/>
            <person name="Yan X."/>
            <person name="Evans J.D."/>
        </authorList>
    </citation>
    <scope>NUCLEOTIDE SEQUENCE [LARGE SCALE GENOMIC DNA]</scope>
    <source>
        <strain evidence="2 3">BRL 01</strain>
    </source>
</reference>
<protein>
    <submittedName>
        <fullName evidence="2">60s ribosomal protein p1</fullName>
    </submittedName>
</protein>
<dbReference type="EMBL" id="KE647107">
    <property type="protein sequence ID" value="EQB61683.1"/>
    <property type="molecule type" value="Genomic_DNA"/>
</dbReference>
<evidence type="ECO:0000256" key="1">
    <source>
        <dbReference type="SAM" id="MobiDB-lite"/>
    </source>
</evidence>
<feature type="region of interest" description="Disordered" evidence="1">
    <location>
        <begin position="77"/>
        <end position="107"/>
    </location>
</feature>
<evidence type="ECO:0000313" key="3">
    <source>
        <dbReference type="Proteomes" id="UP000053780"/>
    </source>
</evidence>
<dbReference type="HOGENOM" id="CLU_175004_0_0_1"/>
<keyword evidence="3" id="KW-1185">Reference proteome</keyword>